<dbReference type="Proteomes" id="UP000037069">
    <property type="component" value="Unassembled WGS sequence"/>
</dbReference>
<dbReference type="EMBL" id="JRES01000138">
    <property type="protein sequence ID" value="KNC33889.1"/>
    <property type="molecule type" value="Genomic_DNA"/>
</dbReference>
<dbReference type="OrthoDB" id="7762031at2759"/>
<protein>
    <submittedName>
        <fullName evidence="1">Uncharacterized protein</fullName>
    </submittedName>
</protein>
<reference evidence="1 2" key="1">
    <citation type="journal article" date="2015" name="Nat. Commun.">
        <title>Lucilia cuprina genome unlocks parasitic fly biology to underpin future interventions.</title>
        <authorList>
            <person name="Anstead C.A."/>
            <person name="Korhonen P.K."/>
            <person name="Young N.D."/>
            <person name="Hall R.S."/>
            <person name="Jex A.R."/>
            <person name="Murali S.C."/>
            <person name="Hughes D.S."/>
            <person name="Lee S.F."/>
            <person name="Perry T."/>
            <person name="Stroehlein A.J."/>
            <person name="Ansell B.R."/>
            <person name="Breugelmans B."/>
            <person name="Hofmann A."/>
            <person name="Qu J."/>
            <person name="Dugan S."/>
            <person name="Lee S.L."/>
            <person name="Chao H."/>
            <person name="Dinh H."/>
            <person name="Han Y."/>
            <person name="Doddapaneni H.V."/>
            <person name="Worley K.C."/>
            <person name="Muzny D.M."/>
            <person name="Ioannidis P."/>
            <person name="Waterhouse R.M."/>
            <person name="Zdobnov E.M."/>
            <person name="James P.J."/>
            <person name="Bagnall N.H."/>
            <person name="Kotze A.C."/>
            <person name="Gibbs R.A."/>
            <person name="Richards S."/>
            <person name="Batterham P."/>
            <person name="Gasser R.B."/>
        </authorList>
    </citation>
    <scope>NUCLEOTIDE SEQUENCE [LARGE SCALE GENOMIC DNA]</scope>
    <source>
        <strain evidence="1 2">LS</strain>
        <tissue evidence="1">Full body</tissue>
    </source>
</reference>
<organism evidence="1 2">
    <name type="scientific">Lucilia cuprina</name>
    <name type="common">Green bottle fly</name>
    <name type="synonym">Australian sheep blowfly</name>
    <dbReference type="NCBI Taxonomy" id="7375"/>
    <lineage>
        <taxon>Eukaryota</taxon>
        <taxon>Metazoa</taxon>
        <taxon>Ecdysozoa</taxon>
        <taxon>Arthropoda</taxon>
        <taxon>Hexapoda</taxon>
        <taxon>Insecta</taxon>
        <taxon>Pterygota</taxon>
        <taxon>Neoptera</taxon>
        <taxon>Endopterygota</taxon>
        <taxon>Diptera</taxon>
        <taxon>Brachycera</taxon>
        <taxon>Muscomorpha</taxon>
        <taxon>Oestroidea</taxon>
        <taxon>Calliphoridae</taxon>
        <taxon>Luciliinae</taxon>
        <taxon>Lucilia</taxon>
    </lineage>
</organism>
<name>A0A0L0CR44_LUCCU</name>
<gene>
    <name evidence="1" type="ORF">FF38_14255</name>
</gene>
<evidence type="ECO:0000313" key="1">
    <source>
        <dbReference type="EMBL" id="KNC33889.1"/>
    </source>
</evidence>
<comment type="caution">
    <text evidence="1">The sequence shown here is derived from an EMBL/GenBank/DDBJ whole genome shotgun (WGS) entry which is preliminary data.</text>
</comment>
<sequence length="152" mass="18128">MFQSETSEIQNLYTQMERLIKIVMNIENVYLGIYAKNLITKLNKNEMDDDDNCINFYIELCDQVFKRFDFGDQYKSLRAINPNFVINGELDSIFEITKHFPNFVSEEGMQNIDTEFRELKLLDFNSIINKSEMDLLSFWKQICIRKSTIKNY</sequence>
<proteinExistence type="predicted"/>
<accession>A0A0L0CR44</accession>
<keyword evidence="2" id="KW-1185">Reference proteome</keyword>
<evidence type="ECO:0000313" key="2">
    <source>
        <dbReference type="Proteomes" id="UP000037069"/>
    </source>
</evidence>
<dbReference type="AlphaFoldDB" id="A0A0L0CR44"/>